<dbReference type="AlphaFoldDB" id="X1PH83"/>
<protein>
    <submittedName>
        <fullName evidence="1">Uncharacterized protein</fullName>
    </submittedName>
</protein>
<dbReference type="EMBL" id="BARV01037872">
    <property type="protein sequence ID" value="GAI55213.1"/>
    <property type="molecule type" value="Genomic_DNA"/>
</dbReference>
<gene>
    <name evidence="1" type="ORF">S06H3_58489</name>
</gene>
<evidence type="ECO:0000313" key="1">
    <source>
        <dbReference type="EMBL" id="GAI55213.1"/>
    </source>
</evidence>
<sequence>MQEKENENRVRLGKKAWQAELSSKSIKKREKYRILDFLISDCRGKYCMEIGAETGVITDYLKKNKGGRWIAGTLSKKWYDICLQFTKGDVTQINPEGHFSRMVLLQRKKREGRYSQQAALEHSLLELCSFHPFCLASSRYHNSYI</sequence>
<name>X1PH83_9ZZZZ</name>
<proteinExistence type="predicted"/>
<comment type="caution">
    <text evidence="1">The sequence shown here is derived from an EMBL/GenBank/DDBJ whole genome shotgun (WGS) entry which is preliminary data.</text>
</comment>
<reference evidence="1" key="1">
    <citation type="journal article" date="2014" name="Front. Microbiol.">
        <title>High frequency of phylogenetically diverse reductive dehalogenase-homologous genes in deep subseafloor sedimentary metagenomes.</title>
        <authorList>
            <person name="Kawai M."/>
            <person name="Futagami T."/>
            <person name="Toyoda A."/>
            <person name="Takaki Y."/>
            <person name="Nishi S."/>
            <person name="Hori S."/>
            <person name="Arai W."/>
            <person name="Tsubouchi T."/>
            <person name="Morono Y."/>
            <person name="Uchiyama I."/>
            <person name="Ito T."/>
            <person name="Fujiyama A."/>
            <person name="Inagaki F."/>
            <person name="Takami H."/>
        </authorList>
    </citation>
    <scope>NUCLEOTIDE SEQUENCE</scope>
    <source>
        <strain evidence="1">Expedition CK06-06</strain>
    </source>
</reference>
<accession>X1PH83</accession>
<organism evidence="1">
    <name type="scientific">marine sediment metagenome</name>
    <dbReference type="NCBI Taxonomy" id="412755"/>
    <lineage>
        <taxon>unclassified sequences</taxon>
        <taxon>metagenomes</taxon>
        <taxon>ecological metagenomes</taxon>
    </lineage>
</organism>